<name>A0A3N4IPZ7_ASCIM</name>
<gene>
    <name evidence="2" type="ORF">BJ508DRAFT_320363</name>
</gene>
<proteinExistence type="predicted"/>
<dbReference type="AlphaFoldDB" id="A0A3N4IPZ7"/>
<dbReference type="Proteomes" id="UP000275078">
    <property type="component" value="Unassembled WGS sequence"/>
</dbReference>
<dbReference type="EMBL" id="ML119645">
    <property type="protein sequence ID" value="RPA88273.1"/>
    <property type="molecule type" value="Genomic_DNA"/>
</dbReference>
<evidence type="ECO:0000313" key="3">
    <source>
        <dbReference type="Proteomes" id="UP000275078"/>
    </source>
</evidence>
<organism evidence="2 3">
    <name type="scientific">Ascobolus immersus RN42</name>
    <dbReference type="NCBI Taxonomy" id="1160509"/>
    <lineage>
        <taxon>Eukaryota</taxon>
        <taxon>Fungi</taxon>
        <taxon>Dikarya</taxon>
        <taxon>Ascomycota</taxon>
        <taxon>Pezizomycotina</taxon>
        <taxon>Pezizomycetes</taxon>
        <taxon>Pezizales</taxon>
        <taxon>Ascobolaceae</taxon>
        <taxon>Ascobolus</taxon>
    </lineage>
</organism>
<feature type="compositionally biased region" description="Basic and acidic residues" evidence="1">
    <location>
        <begin position="9"/>
        <end position="26"/>
    </location>
</feature>
<evidence type="ECO:0000313" key="2">
    <source>
        <dbReference type="EMBL" id="RPA88273.1"/>
    </source>
</evidence>
<keyword evidence="3" id="KW-1185">Reference proteome</keyword>
<feature type="region of interest" description="Disordered" evidence="1">
    <location>
        <begin position="1"/>
        <end position="44"/>
    </location>
</feature>
<sequence>MVQTRSRTRQLEEGRQTHEQPREPRQKLGPRNGKHHARIEKNSGDVNKLQASLGTSFATLPNELRLMIADYLPWNDFHAYRTLDKTNYRLLTTERIERGNWMDRDEISLVTDVANVLLLPPDNGVRRTLESFLKTAGIRVRIAEYGFFDYRYCLGRDRFTCFVRCRNLYEICRKLADPESYKYYEDDDDEPFYDGGTGYGDVDLMNILFHDGWAFEDKEMASKFFYSSIHRVGGDWMEYDNVVADESEEGSPFNGTPLWTHVLVALGLRLAPVLLAGKRWKRDETAPFEKQLLLVERTLKDQVAIWELFKDIYLVTNGLQNYINQYPGESDSDENNLYESDSDAAE</sequence>
<evidence type="ECO:0000256" key="1">
    <source>
        <dbReference type="SAM" id="MobiDB-lite"/>
    </source>
</evidence>
<accession>A0A3N4IPZ7</accession>
<evidence type="ECO:0008006" key="4">
    <source>
        <dbReference type="Google" id="ProtNLM"/>
    </source>
</evidence>
<feature type="region of interest" description="Disordered" evidence="1">
    <location>
        <begin position="326"/>
        <end position="346"/>
    </location>
</feature>
<protein>
    <recommendedName>
        <fullName evidence="4">F-box domain-containing protein</fullName>
    </recommendedName>
</protein>
<reference evidence="2 3" key="1">
    <citation type="journal article" date="2018" name="Nat. Ecol. Evol.">
        <title>Pezizomycetes genomes reveal the molecular basis of ectomycorrhizal truffle lifestyle.</title>
        <authorList>
            <person name="Murat C."/>
            <person name="Payen T."/>
            <person name="Noel B."/>
            <person name="Kuo A."/>
            <person name="Morin E."/>
            <person name="Chen J."/>
            <person name="Kohler A."/>
            <person name="Krizsan K."/>
            <person name="Balestrini R."/>
            <person name="Da Silva C."/>
            <person name="Montanini B."/>
            <person name="Hainaut M."/>
            <person name="Levati E."/>
            <person name="Barry K.W."/>
            <person name="Belfiori B."/>
            <person name="Cichocki N."/>
            <person name="Clum A."/>
            <person name="Dockter R.B."/>
            <person name="Fauchery L."/>
            <person name="Guy J."/>
            <person name="Iotti M."/>
            <person name="Le Tacon F."/>
            <person name="Lindquist E.A."/>
            <person name="Lipzen A."/>
            <person name="Malagnac F."/>
            <person name="Mello A."/>
            <person name="Molinier V."/>
            <person name="Miyauchi S."/>
            <person name="Poulain J."/>
            <person name="Riccioni C."/>
            <person name="Rubini A."/>
            <person name="Sitrit Y."/>
            <person name="Splivallo R."/>
            <person name="Traeger S."/>
            <person name="Wang M."/>
            <person name="Zifcakova L."/>
            <person name="Wipf D."/>
            <person name="Zambonelli A."/>
            <person name="Paolocci F."/>
            <person name="Nowrousian M."/>
            <person name="Ottonello S."/>
            <person name="Baldrian P."/>
            <person name="Spatafora J.W."/>
            <person name="Henrissat B."/>
            <person name="Nagy L.G."/>
            <person name="Aury J.M."/>
            <person name="Wincker P."/>
            <person name="Grigoriev I.V."/>
            <person name="Bonfante P."/>
            <person name="Martin F.M."/>
        </authorList>
    </citation>
    <scope>NUCLEOTIDE SEQUENCE [LARGE SCALE GENOMIC DNA]</scope>
    <source>
        <strain evidence="2 3">RN42</strain>
    </source>
</reference>
<feature type="compositionally biased region" description="Acidic residues" evidence="1">
    <location>
        <begin position="330"/>
        <end position="346"/>
    </location>
</feature>